<organism evidence="2 3">
    <name type="scientific">Hymenobacter persicinus</name>
    <dbReference type="NCBI Taxonomy" id="2025506"/>
    <lineage>
        <taxon>Bacteria</taxon>
        <taxon>Pseudomonadati</taxon>
        <taxon>Bacteroidota</taxon>
        <taxon>Cytophagia</taxon>
        <taxon>Cytophagales</taxon>
        <taxon>Hymenobacteraceae</taxon>
        <taxon>Hymenobacter</taxon>
    </lineage>
</organism>
<dbReference type="PANTHER" id="PTHR43792">
    <property type="entry name" value="GNAT FAMILY, PUTATIVE (AFU_ORTHOLOGUE AFUA_3G00765)-RELATED-RELATED"/>
    <property type="match status" value="1"/>
</dbReference>
<feature type="domain" description="N-acetyltransferase" evidence="1">
    <location>
        <begin position="22"/>
        <end position="185"/>
    </location>
</feature>
<reference evidence="2 3" key="1">
    <citation type="submission" date="2019-02" db="EMBL/GenBank/DDBJ databases">
        <title>Bacterial novel species isolated from soil.</title>
        <authorList>
            <person name="Jung H.-Y."/>
        </authorList>
    </citation>
    <scope>NUCLEOTIDE SEQUENCE [LARGE SCALE GENOMIC DNA]</scope>
    <source>
        <strain evidence="2 3">1-3-3-3</strain>
    </source>
</reference>
<dbReference type="Proteomes" id="UP000294155">
    <property type="component" value="Unassembled WGS sequence"/>
</dbReference>
<dbReference type="PANTHER" id="PTHR43792:SF1">
    <property type="entry name" value="N-ACETYLTRANSFERASE DOMAIN-CONTAINING PROTEIN"/>
    <property type="match status" value="1"/>
</dbReference>
<dbReference type="Gene3D" id="3.40.630.30">
    <property type="match status" value="1"/>
</dbReference>
<dbReference type="EMBL" id="SEWE01000010">
    <property type="protein sequence ID" value="RYU81317.1"/>
    <property type="molecule type" value="Genomic_DNA"/>
</dbReference>
<dbReference type="RefSeq" id="WP_129920423.1">
    <property type="nucleotide sequence ID" value="NZ_SEWE01000010.1"/>
</dbReference>
<proteinExistence type="predicted"/>
<evidence type="ECO:0000313" key="2">
    <source>
        <dbReference type="EMBL" id="RYU81317.1"/>
    </source>
</evidence>
<comment type="caution">
    <text evidence="2">The sequence shown here is derived from an EMBL/GenBank/DDBJ whole genome shotgun (WGS) entry which is preliminary data.</text>
</comment>
<dbReference type="InterPro" id="IPR051531">
    <property type="entry name" value="N-acetyltransferase"/>
</dbReference>
<dbReference type="OrthoDB" id="9788916at2"/>
<keyword evidence="2" id="KW-0808">Transferase</keyword>
<dbReference type="Pfam" id="PF13302">
    <property type="entry name" value="Acetyltransf_3"/>
    <property type="match status" value="1"/>
</dbReference>
<dbReference type="GO" id="GO:0016747">
    <property type="term" value="F:acyltransferase activity, transferring groups other than amino-acyl groups"/>
    <property type="evidence" value="ECO:0007669"/>
    <property type="project" value="InterPro"/>
</dbReference>
<accession>A0A4Q5LEX4</accession>
<dbReference type="SUPFAM" id="SSF55729">
    <property type="entry name" value="Acyl-CoA N-acyltransferases (Nat)"/>
    <property type="match status" value="1"/>
</dbReference>
<sequence length="185" mass="20672">MQTPIPLLHYHTAAPRLETDRLLLRGCQATDLPAFAAMWAEPDFYRYLGGQPLAEEDVWTKLQRTAGHWPLMGFGYWAVEEKATGHFLGLIGFSDFHRAMEPSIQGVPEIGWVLAPHSHGKGYATEAIRAVLAWGDEQFGRARTVCIIDPQNQASLRVAEKCGYRLIGEAIYKEQPILLLERAAG</sequence>
<dbReference type="InterPro" id="IPR000182">
    <property type="entry name" value="GNAT_dom"/>
</dbReference>
<dbReference type="PROSITE" id="PS51186">
    <property type="entry name" value="GNAT"/>
    <property type="match status" value="1"/>
</dbReference>
<gene>
    <name evidence="2" type="ORF">EWM57_07000</name>
</gene>
<dbReference type="AlphaFoldDB" id="A0A4Q5LEX4"/>
<keyword evidence="3" id="KW-1185">Reference proteome</keyword>
<protein>
    <submittedName>
        <fullName evidence="2">N-acetyltransferase</fullName>
    </submittedName>
</protein>
<dbReference type="InterPro" id="IPR016181">
    <property type="entry name" value="Acyl_CoA_acyltransferase"/>
</dbReference>
<evidence type="ECO:0000259" key="1">
    <source>
        <dbReference type="PROSITE" id="PS51186"/>
    </source>
</evidence>
<evidence type="ECO:0000313" key="3">
    <source>
        <dbReference type="Proteomes" id="UP000294155"/>
    </source>
</evidence>
<name>A0A4Q5LEX4_9BACT</name>